<protein>
    <submittedName>
        <fullName evidence="1">Uncharacterized protein</fullName>
    </submittedName>
</protein>
<reference evidence="1 2" key="1">
    <citation type="submission" date="2016-03" db="EMBL/GenBank/DDBJ databases">
        <title>Choanephora cucurbitarum.</title>
        <authorList>
            <person name="Min B."/>
            <person name="Park H."/>
            <person name="Park J.-H."/>
            <person name="Shin H.-D."/>
            <person name="Choi I.-G."/>
        </authorList>
    </citation>
    <scope>NUCLEOTIDE SEQUENCE [LARGE SCALE GENOMIC DNA]</scope>
    <source>
        <strain evidence="1 2">KUS-F28377</strain>
    </source>
</reference>
<dbReference type="Proteomes" id="UP000093000">
    <property type="component" value="Unassembled WGS sequence"/>
</dbReference>
<comment type="caution">
    <text evidence="1">The sequence shown here is derived from an EMBL/GenBank/DDBJ whole genome shotgun (WGS) entry which is preliminary data.</text>
</comment>
<sequence length="231" mass="26763">DPWIYKSPEEYKFLVDAQTRSCYCEDYTEIYWNPAWFDAGARRFDMIFRNSKQQSKALDKTEWDQHVNTDQIRVSSYKWDGLTYLNTPSWDTAVPSSSGRANVAIFSLGNWDGAFSQLSQFAQDVDRLIMQIKQHYRPGTKIVYRTAQYYCCRIDASERSRQVSGPRMESFDQLARTKFVTQLNAVVWDTSILGESKTFEEKLPSITCPSNHVPADQVEIENQILMNGLCN</sequence>
<dbReference type="InParanoid" id="A0A1C7MX65"/>
<dbReference type="EMBL" id="LUGH01001230">
    <property type="protein sequence ID" value="OBZ81402.1"/>
    <property type="molecule type" value="Genomic_DNA"/>
</dbReference>
<dbReference type="OrthoDB" id="2104804at2759"/>
<proteinExistence type="predicted"/>
<evidence type="ECO:0000313" key="2">
    <source>
        <dbReference type="Proteomes" id="UP000093000"/>
    </source>
</evidence>
<feature type="non-terminal residue" evidence="1">
    <location>
        <position position="1"/>
    </location>
</feature>
<keyword evidence="2" id="KW-1185">Reference proteome</keyword>
<organism evidence="1 2">
    <name type="scientific">Choanephora cucurbitarum</name>
    <dbReference type="NCBI Taxonomy" id="101091"/>
    <lineage>
        <taxon>Eukaryota</taxon>
        <taxon>Fungi</taxon>
        <taxon>Fungi incertae sedis</taxon>
        <taxon>Mucoromycota</taxon>
        <taxon>Mucoromycotina</taxon>
        <taxon>Mucoromycetes</taxon>
        <taxon>Mucorales</taxon>
        <taxon>Mucorineae</taxon>
        <taxon>Choanephoraceae</taxon>
        <taxon>Choanephoroideae</taxon>
        <taxon>Choanephora</taxon>
    </lineage>
</organism>
<dbReference type="AlphaFoldDB" id="A0A1C7MX65"/>
<accession>A0A1C7MX65</accession>
<name>A0A1C7MX65_9FUNG</name>
<evidence type="ECO:0000313" key="1">
    <source>
        <dbReference type="EMBL" id="OBZ81402.1"/>
    </source>
</evidence>
<gene>
    <name evidence="1" type="ORF">A0J61_10551</name>
</gene>